<gene>
    <name evidence="9" type="ORF">ECPE_LOCUS4499</name>
</gene>
<dbReference type="OrthoDB" id="10261039at2759"/>
<proteinExistence type="inferred from homology"/>
<keyword evidence="2 7" id="KW-0812">Transmembrane</keyword>
<comment type="subcellular location">
    <subcellularLocation>
        <location evidence="7">Mitochondrion inner membrane</location>
        <topology evidence="7">Single-pass membrane protein</topology>
    </subcellularLocation>
</comment>
<sequence length="143" mass="15930">MWNYALSWLQSILVLDVFGRKYLNQIPWLRSALSEPLLEGNTEVGELEAGLDTFSLLRSAKAALSLDREDFVDSETDPSEELNDTDDGIELAVRLLGQLRGQARVVAADWLADARLYLEARQAAQALLAYAAARGMSTFQKRL</sequence>
<feature type="chain" id="PRO_5018287688" description="MICOS complex subunit MIC60" evidence="8">
    <location>
        <begin position="20"/>
        <end position="143"/>
    </location>
</feature>
<keyword evidence="6" id="KW-0472">Membrane</keyword>
<comment type="similarity">
    <text evidence="1 7">Belongs to the MICOS complex subunit Mic60 family.</text>
</comment>
<dbReference type="GO" id="GO:0061617">
    <property type="term" value="C:MICOS complex"/>
    <property type="evidence" value="ECO:0007669"/>
    <property type="project" value="TreeGrafter"/>
</dbReference>
<reference evidence="9 10" key="1">
    <citation type="submission" date="2018-11" db="EMBL/GenBank/DDBJ databases">
        <authorList>
            <consortium name="Pathogen Informatics"/>
        </authorList>
    </citation>
    <scope>NUCLEOTIDE SEQUENCE [LARGE SCALE GENOMIC DNA]</scope>
    <source>
        <strain evidence="9 10">Egypt</strain>
    </source>
</reference>
<evidence type="ECO:0000256" key="8">
    <source>
        <dbReference type="SAM" id="SignalP"/>
    </source>
</evidence>
<dbReference type="Proteomes" id="UP000272942">
    <property type="component" value="Unassembled WGS sequence"/>
</dbReference>
<keyword evidence="5 7" id="KW-0496">Mitochondrion</keyword>
<dbReference type="AlphaFoldDB" id="A0A3P8K1N0"/>
<evidence type="ECO:0000256" key="2">
    <source>
        <dbReference type="ARBA" id="ARBA00022692"/>
    </source>
</evidence>
<dbReference type="PANTHER" id="PTHR15415:SF7">
    <property type="entry name" value="MICOS COMPLEX SUBUNIT MIC60"/>
    <property type="match status" value="1"/>
</dbReference>
<evidence type="ECO:0000256" key="3">
    <source>
        <dbReference type="ARBA" id="ARBA00022792"/>
    </source>
</evidence>
<evidence type="ECO:0000256" key="7">
    <source>
        <dbReference type="RuleBase" id="RU363000"/>
    </source>
</evidence>
<keyword evidence="4" id="KW-1133">Transmembrane helix</keyword>
<keyword evidence="10" id="KW-1185">Reference proteome</keyword>
<evidence type="ECO:0000313" key="10">
    <source>
        <dbReference type="Proteomes" id="UP000272942"/>
    </source>
</evidence>
<comment type="function">
    <text evidence="7">Component of the MICOS complex, a large protein complex of the mitochondrial inner membrane that plays crucial roles in the maintenance of crista junctions, inner membrane architecture, and formation of contact sites to the outer membrane.</text>
</comment>
<organism evidence="9 10">
    <name type="scientific">Echinostoma caproni</name>
    <dbReference type="NCBI Taxonomy" id="27848"/>
    <lineage>
        <taxon>Eukaryota</taxon>
        <taxon>Metazoa</taxon>
        <taxon>Spiralia</taxon>
        <taxon>Lophotrochozoa</taxon>
        <taxon>Platyhelminthes</taxon>
        <taxon>Trematoda</taxon>
        <taxon>Digenea</taxon>
        <taxon>Plagiorchiida</taxon>
        <taxon>Echinostomata</taxon>
        <taxon>Echinostomatoidea</taxon>
        <taxon>Echinostomatidae</taxon>
        <taxon>Echinostoma</taxon>
    </lineage>
</organism>
<name>A0A3P8K1N0_9TREM</name>
<dbReference type="PANTHER" id="PTHR15415">
    <property type="entry name" value="MITOFILIN"/>
    <property type="match status" value="1"/>
</dbReference>
<keyword evidence="3 7" id="KW-0999">Mitochondrion inner membrane</keyword>
<keyword evidence="8" id="KW-0732">Signal</keyword>
<comment type="subunit">
    <text evidence="7">Component of the mitochondrial contact site and cristae organizing system (MICOS) complex.</text>
</comment>
<accession>A0A3P8K1N0</accession>
<dbReference type="EMBL" id="UZAN01041367">
    <property type="protein sequence ID" value="VDP72796.1"/>
    <property type="molecule type" value="Genomic_DNA"/>
</dbReference>
<evidence type="ECO:0000256" key="1">
    <source>
        <dbReference type="ARBA" id="ARBA00010877"/>
    </source>
</evidence>
<feature type="signal peptide" evidence="8">
    <location>
        <begin position="1"/>
        <end position="19"/>
    </location>
</feature>
<evidence type="ECO:0000256" key="4">
    <source>
        <dbReference type="ARBA" id="ARBA00022989"/>
    </source>
</evidence>
<dbReference type="GO" id="GO:0042407">
    <property type="term" value="P:cristae formation"/>
    <property type="evidence" value="ECO:0007669"/>
    <property type="project" value="TreeGrafter"/>
</dbReference>
<evidence type="ECO:0000256" key="6">
    <source>
        <dbReference type="ARBA" id="ARBA00023136"/>
    </source>
</evidence>
<protein>
    <recommendedName>
        <fullName evidence="7">MICOS complex subunit MIC60</fullName>
    </recommendedName>
    <alternativeName>
        <fullName evidence="7">Mitofilin</fullName>
    </alternativeName>
</protein>
<evidence type="ECO:0000256" key="5">
    <source>
        <dbReference type="ARBA" id="ARBA00023128"/>
    </source>
</evidence>
<dbReference type="InterPro" id="IPR019133">
    <property type="entry name" value="MIC60"/>
</dbReference>
<evidence type="ECO:0000313" key="9">
    <source>
        <dbReference type="EMBL" id="VDP72796.1"/>
    </source>
</evidence>
<dbReference type="Pfam" id="PF09731">
    <property type="entry name" value="Mitofilin"/>
    <property type="match status" value="1"/>
</dbReference>